<evidence type="ECO:0000313" key="3">
    <source>
        <dbReference type="Proteomes" id="UP000470771"/>
    </source>
</evidence>
<feature type="transmembrane region" description="Helical" evidence="1">
    <location>
        <begin position="73"/>
        <end position="92"/>
    </location>
</feature>
<feature type="transmembrane region" description="Helical" evidence="1">
    <location>
        <begin position="380"/>
        <end position="400"/>
    </location>
</feature>
<evidence type="ECO:0008006" key="4">
    <source>
        <dbReference type="Google" id="ProtNLM"/>
    </source>
</evidence>
<feature type="transmembrane region" description="Helical" evidence="1">
    <location>
        <begin position="172"/>
        <end position="188"/>
    </location>
</feature>
<dbReference type="EMBL" id="WWNE01000003">
    <property type="protein sequence ID" value="NBG64940.1"/>
    <property type="molecule type" value="Genomic_DNA"/>
</dbReference>
<keyword evidence="1" id="KW-0472">Membrane</keyword>
<feature type="transmembrane region" description="Helical" evidence="1">
    <location>
        <begin position="439"/>
        <end position="459"/>
    </location>
</feature>
<keyword evidence="1" id="KW-0812">Transmembrane</keyword>
<reference evidence="2 3" key="1">
    <citation type="submission" date="2019-12" db="EMBL/GenBank/DDBJ databases">
        <authorList>
            <person name="Zhao J."/>
        </authorList>
    </citation>
    <scope>NUCLEOTIDE SEQUENCE [LARGE SCALE GENOMIC DNA]</scope>
    <source>
        <strain evidence="2 3">S-15</strain>
    </source>
</reference>
<protein>
    <recommendedName>
        <fullName evidence="4">Glycosyltransferase RgtA/B/C/D-like domain-containing protein</fullName>
    </recommendedName>
</protein>
<organism evidence="2 3">
    <name type="scientific">Acidiluteibacter ferrifornacis</name>
    <dbReference type="NCBI Taxonomy" id="2692424"/>
    <lineage>
        <taxon>Bacteria</taxon>
        <taxon>Pseudomonadati</taxon>
        <taxon>Bacteroidota</taxon>
        <taxon>Flavobacteriia</taxon>
        <taxon>Flavobacteriales</taxon>
        <taxon>Cryomorphaceae</taxon>
        <taxon>Acidiluteibacter</taxon>
    </lineage>
</organism>
<proteinExistence type="predicted"/>
<keyword evidence="1" id="KW-1133">Transmembrane helix</keyword>
<dbReference type="Proteomes" id="UP000470771">
    <property type="component" value="Unassembled WGS sequence"/>
</dbReference>
<feature type="transmembrane region" description="Helical" evidence="1">
    <location>
        <begin position="104"/>
        <end position="122"/>
    </location>
</feature>
<name>A0A6N9NI97_9FLAO</name>
<keyword evidence="3" id="KW-1185">Reference proteome</keyword>
<evidence type="ECO:0000256" key="1">
    <source>
        <dbReference type="SAM" id="Phobius"/>
    </source>
</evidence>
<feature type="transmembrane region" description="Helical" evidence="1">
    <location>
        <begin position="412"/>
        <end position="433"/>
    </location>
</feature>
<evidence type="ECO:0000313" key="2">
    <source>
        <dbReference type="EMBL" id="NBG64940.1"/>
    </source>
</evidence>
<comment type="caution">
    <text evidence="2">The sequence shown here is derived from an EMBL/GenBank/DDBJ whole genome shotgun (WGS) entry which is preliminary data.</text>
</comment>
<feature type="transmembrane region" description="Helical" evidence="1">
    <location>
        <begin position="200"/>
        <end position="220"/>
    </location>
</feature>
<dbReference type="AlphaFoldDB" id="A0A6N9NI97"/>
<feature type="transmembrane region" description="Helical" evidence="1">
    <location>
        <begin position="12"/>
        <end position="31"/>
    </location>
</feature>
<gene>
    <name evidence="2" type="ORF">GQN54_02345</name>
</gene>
<accession>A0A6N9NI97</accession>
<sequence>MENGIINLNKWTILNIILFVGSVLVTIAPAFSNGYPLLFPDSGTYLVSGHTGTVPIDRPIIYGLLVRHLSLSYSTWLVIIAQSIIYNYLVFLLIKKLVQPHRPFLVLFIIGVIMSIFSGVGYYTSLVIADIFTVISILSLFLLVVLDKKESIHIGFISIIFLVSIITHLSHIPLVFAQLIALGIYFLVKKQLMHHFKRFIFIASLFGGSLLTIGLINYSFGAGFIISRTNNIILATRYIESGLASKFLNKNCERASFSPSYKSLCEYKDRLNQWPAAGFYLYDPESPIYKGGCLDRGDWTNCWIEKEAEYGDLISDILSDDELRIDFIALAITGTLKQLITIEQSPLDYVDLRSIVEFYFPDDLYAFDHSTQKVEGRVSFYFKVILEVLFLYLSIIITVLIIRKRKLKKDSLLLMIAIGTSLLFNAAFCATLSNVIPRYQGRIIFLVPLFMLLLFFQFLNEKKYTIRF</sequence>
<feature type="transmembrane region" description="Helical" evidence="1">
    <location>
        <begin position="128"/>
        <end position="146"/>
    </location>
</feature>